<sequence>MSAKEIFRYLHWTNSTSCLFAVDFGFNIVMGDPITAPDGHKAVCLDPFVSPEFDDCLVYSFGINNQWSFDEAMAQYGCHVFAFDPSMGVGHHDRSPYIHFYKLGLAGNEDLQPSGSGWNVSTASSIYQMLTRRHGDKVIDVIKMDVEFAEWQVIPQMLRSGFLADKVKQLAVEIHFKQDDPLELFQSRIGVLQQLESSSSVSNKNQSGKFVRFSSRPNLWLKRPISILGDQEEFIGLELAWYNSRFYEAAD</sequence>
<evidence type="ECO:0000313" key="2">
    <source>
        <dbReference type="EMBL" id="EFX67816.1"/>
    </source>
</evidence>
<name>E9HK41_DAPPU</name>
<dbReference type="PhylomeDB" id="E9HK41"/>
<dbReference type="Proteomes" id="UP000000305">
    <property type="component" value="Unassembled WGS sequence"/>
</dbReference>
<dbReference type="InterPro" id="IPR025714">
    <property type="entry name" value="Methyltranfer_dom"/>
</dbReference>
<reference evidence="2 3" key="1">
    <citation type="journal article" date="2011" name="Science">
        <title>The ecoresponsive genome of Daphnia pulex.</title>
        <authorList>
            <person name="Colbourne J.K."/>
            <person name="Pfrender M.E."/>
            <person name="Gilbert D."/>
            <person name="Thomas W.K."/>
            <person name="Tucker A."/>
            <person name="Oakley T.H."/>
            <person name="Tokishita S."/>
            <person name="Aerts A."/>
            <person name="Arnold G.J."/>
            <person name="Basu M.K."/>
            <person name="Bauer D.J."/>
            <person name="Caceres C.E."/>
            <person name="Carmel L."/>
            <person name="Casola C."/>
            <person name="Choi J.H."/>
            <person name="Detter J.C."/>
            <person name="Dong Q."/>
            <person name="Dusheyko S."/>
            <person name="Eads B.D."/>
            <person name="Frohlich T."/>
            <person name="Geiler-Samerotte K.A."/>
            <person name="Gerlach D."/>
            <person name="Hatcher P."/>
            <person name="Jogdeo S."/>
            <person name="Krijgsveld J."/>
            <person name="Kriventseva E.V."/>
            <person name="Kultz D."/>
            <person name="Laforsch C."/>
            <person name="Lindquist E."/>
            <person name="Lopez J."/>
            <person name="Manak J.R."/>
            <person name="Muller J."/>
            <person name="Pangilinan J."/>
            <person name="Patwardhan R.P."/>
            <person name="Pitluck S."/>
            <person name="Pritham E.J."/>
            <person name="Rechtsteiner A."/>
            <person name="Rho M."/>
            <person name="Rogozin I.B."/>
            <person name="Sakarya O."/>
            <person name="Salamov A."/>
            <person name="Schaack S."/>
            <person name="Shapiro H."/>
            <person name="Shiga Y."/>
            <person name="Skalitzky C."/>
            <person name="Smith Z."/>
            <person name="Souvorov A."/>
            <person name="Sung W."/>
            <person name="Tang Z."/>
            <person name="Tsuchiya D."/>
            <person name="Tu H."/>
            <person name="Vos H."/>
            <person name="Wang M."/>
            <person name="Wolf Y.I."/>
            <person name="Yamagata H."/>
            <person name="Yamada T."/>
            <person name="Ye Y."/>
            <person name="Shaw J.R."/>
            <person name="Andrews J."/>
            <person name="Crease T.J."/>
            <person name="Tang H."/>
            <person name="Lucas S.M."/>
            <person name="Robertson H.M."/>
            <person name="Bork P."/>
            <person name="Koonin E.V."/>
            <person name="Zdobnov E.M."/>
            <person name="Grigoriev I.V."/>
            <person name="Lynch M."/>
            <person name="Boore J.L."/>
        </authorList>
    </citation>
    <scope>NUCLEOTIDE SEQUENCE [LARGE SCALE GENOMIC DNA]</scope>
</reference>
<dbReference type="InParanoid" id="E9HK41"/>
<gene>
    <name evidence="2" type="ORF">DAPPUDRAFT_330617</name>
</gene>
<dbReference type="KEGG" id="dpx:DAPPUDRAFT_330617"/>
<feature type="domain" description="Methyltransferase" evidence="1">
    <location>
        <begin position="37"/>
        <end position="180"/>
    </location>
</feature>
<dbReference type="InterPro" id="IPR026913">
    <property type="entry name" value="METTL24"/>
</dbReference>
<accession>E9HK41</accession>
<dbReference type="OrthoDB" id="10006218at2759"/>
<evidence type="ECO:0000313" key="3">
    <source>
        <dbReference type="Proteomes" id="UP000000305"/>
    </source>
</evidence>
<dbReference type="EMBL" id="GL732667">
    <property type="protein sequence ID" value="EFX67816.1"/>
    <property type="molecule type" value="Genomic_DNA"/>
</dbReference>
<keyword evidence="3" id="KW-1185">Reference proteome</keyword>
<evidence type="ECO:0000259" key="1">
    <source>
        <dbReference type="Pfam" id="PF13383"/>
    </source>
</evidence>
<dbReference type="Pfam" id="PF13383">
    <property type="entry name" value="Methyltransf_22"/>
    <property type="match status" value="1"/>
</dbReference>
<dbReference type="eggNOG" id="ENOG502QRD5">
    <property type="taxonomic scope" value="Eukaryota"/>
</dbReference>
<organism evidence="2 3">
    <name type="scientific">Daphnia pulex</name>
    <name type="common">Water flea</name>
    <dbReference type="NCBI Taxonomy" id="6669"/>
    <lineage>
        <taxon>Eukaryota</taxon>
        <taxon>Metazoa</taxon>
        <taxon>Ecdysozoa</taxon>
        <taxon>Arthropoda</taxon>
        <taxon>Crustacea</taxon>
        <taxon>Branchiopoda</taxon>
        <taxon>Diplostraca</taxon>
        <taxon>Cladocera</taxon>
        <taxon>Anomopoda</taxon>
        <taxon>Daphniidae</taxon>
        <taxon>Daphnia</taxon>
    </lineage>
</organism>
<dbReference type="AlphaFoldDB" id="E9HK41"/>
<protein>
    <recommendedName>
        <fullName evidence="1">Methyltransferase domain-containing protein</fullName>
    </recommendedName>
</protein>
<dbReference type="PANTHER" id="PTHR32026">
    <property type="entry name" value="METHYLTRANSFERASE-LIKE PROTEIN 24"/>
    <property type="match status" value="1"/>
</dbReference>
<proteinExistence type="predicted"/>
<dbReference type="PANTHER" id="PTHR32026:SF10">
    <property type="entry name" value="METHYLTRANSFERASE-LIKE PROTEIN 24-RELATED"/>
    <property type="match status" value="1"/>
</dbReference>
<dbReference type="HOGENOM" id="CLU_069223_1_0_1"/>